<dbReference type="OrthoDB" id="5977743at2759"/>
<gene>
    <name evidence="7" type="ORF">CYLTODRAFT_444201</name>
</gene>
<evidence type="ECO:0000256" key="2">
    <source>
        <dbReference type="ARBA" id="ARBA00022692"/>
    </source>
</evidence>
<dbReference type="EMBL" id="KN880533">
    <property type="protein sequence ID" value="KIY67150.1"/>
    <property type="molecule type" value="Genomic_DNA"/>
</dbReference>
<comment type="subcellular location">
    <subcellularLocation>
        <location evidence="1">Membrane</location>
        <topology evidence="1">Multi-pass membrane protein</topology>
    </subcellularLocation>
</comment>
<dbReference type="Pfam" id="PF00149">
    <property type="entry name" value="Metallophos"/>
    <property type="match status" value="1"/>
</dbReference>
<dbReference type="GO" id="GO:0006506">
    <property type="term" value="P:GPI anchor biosynthetic process"/>
    <property type="evidence" value="ECO:0007669"/>
    <property type="project" value="InterPro"/>
</dbReference>
<proteinExistence type="predicted"/>
<accession>A0A0D7BA87</accession>
<dbReference type="Proteomes" id="UP000054007">
    <property type="component" value="Unassembled WGS sequence"/>
</dbReference>
<keyword evidence="3 5" id="KW-1133">Transmembrane helix</keyword>
<dbReference type="PANTHER" id="PTHR13315:SF4">
    <property type="entry name" value="METALLOPHOSPHOESTERASE, ISOFORM E"/>
    <property type="match status" value="1"/>
</dbReference>
<dbReference type="InterPro" id="IPR029052">
    <property type="entry name" value="Metallo-depent_PP-like"/>
</dbReference>
<organism evidence="7 8">
    <name type="scientific">Cylindrobasidium torrendii FP15055 ss-10</name>
    <dbReference type="NCBI Taxonomy" id="1314674"/>
    <lineage>
        <taxon>Eukaryota</taxon>
        <taxon>Fungi</taxon>
        <taxon>Dikarya</taxon>
        <taxon>Basidiomycota</taxon>
        <taxon>Agaricomycotina</taxon>
        <taxon>Agaricomycetes</taxon>
        <taxon>Agaricomycetidae</taxon>
        <taxon>Agaricales</taxon>
        <taxon>Marasmiineae</taxon>
        <taxon>Physalacriaceae</taxon>
        <taxon>Cylindrobasidium</taxon>
    </lineage>
</organism>
<dbReference type="SUPFAM" id="SSF56300">
    <property type="entry name" value="Metallo-dependent phosphatases"/>
    <property type="match status" value="1"/>
</dbReference>
<feature type="transmembrane region" description="Helical" evidence="5">
    <location>
        <begin position="373"/>
        <end position="391"/>
    </location>
</feature>
<keyword evidence="4 5" id="KW-0472">Membrane</keyword>
<protein>
    <recommendedName>
        <fullName evidence="6">Calcineurin-like phosphoesterase domain-containing protein</fullName>
    </recommendedName>
</protein>
<dbReference type="GO" id="GO:0016787">
    <property type="term" value="F:hydrolase activity"/>
    <property type="evidence" value="ECO:0007669"/>
    <property type="project" value="InterPro"/>
</dbReference>
<evidence type="ECO:0000259" key="6">
    <source>
        <dbReference type="Pfam" id="PF00149"/>
    </source>
</evidence>
<dbReference type="Gene3D" id="3.60.21.10">
    <property type="match status" value="1"/>
</dbReference>
<evidence type="ECO:0000256" key="3">
    <source>
        <dbReference type="ARBA" id="ARBA00022989"/>
    </source>
</evidence>
<sequence length="582" mass="65316">MAPNERRAFQPAWRPRLARPLVVNGLRIFWAFIVLWGELGLYFWSISACQWPDARLQPSERGLSHVMLIADPQVKPVGAFSEETWTKWMAEYIFDSNVKRSWHAAKRLRPDVVIFLGDMLSAGKYVRGEKEYEQYYQKFKATFPASSNTTTFFVPGNNDIGMGVSHALSNKVRSHYFKTFGPFNYRTTIHDHQFVFVDAPGLVDEDYTRSAKSASYEEWTPISGGPVEFVKSVSIDEHPLVLLSHIPLGRPEAASCGPLREKGTIKRGVGHGYQNTLGKHTTSLLLKTLRPSIIFSADNRDYCEITHRASVGERDASKDVREVTVKSFSMARGINYPGLQLLSLTDPTSLIDQPSFADTMCALPSPKKIFDHFYIPLIFLTIIGLFVVNYTSRTRTRQLAPVSILTPVSPLRHNQRSPPARFPAKLRTPNSRAEATFRASQSQYLDGTPLGSPMFHADMEEDVMFPSQYANRGAEHDDAWSPDTGIMNGFGDPEPPVASTPVYSYSSPSSGGWTWSFVLLGQRRRITLRLPDISWEGAKELIVLLGAGHPAPRKGVFQSTVIDVLSVAWPALLLWVFLMRIT</sequence>
<dbReference type="GO" id="GO:0016020">
    <property type="term" value="C:membrane"/>
    <property type="evidence" value="ECO:0007669"/>
    <property type="project" value="UniProtKB-SubCell"/>
</dbReference>
<dbReference type="GO" id="GO:0005783">
    <property type="term" value="C:endoplasmic reticulum"/>
    <property type="evidence" value="ECO:0007669"/>
    <property type="project" value="TreeGrafter"/>
</dbReference>
<evidence type="ECO:0000256" key="1">
    <source>
        <dbReference type="ARBA" id="ARBA00004141"/>
    </source>
</evidence>
<keyword evidence="8" id="KW-1185">Reference proteome</keyword>
<feature type="transmembrane region" description="Helical" evidence="5">
    <location>
        <begin position="21"/>
        <end position="44"/>
    </location>
</feature>
<evidence type="ECO:0000256" key="5">
    <source>
        <dbReference type="SAM" id="Phobius"/>
    </source>
</evidence>
<feature type="domain" description="Calcineurin-like phosphoesterase" evidence="6">
    <location>
        <begin position="98"/>
        <end position="295"/>
    </location>
</feature>
<keyword evidence="2 5" id="KW-0812">Transmembrane</keyword>
<evidence type="ECO:0000313" key="7">
    <source>
        <dbReference type="EMBL" id="KIY67150.1"/>
    </source>
</evidence>
<name>A0A0D7BA87_9AGAR</name>
<dbReference type="AlphaFoldDB" id="A0A0D7BA87"/>
<dbReference type="STRING" id="1314674.A0A0D7BA87"/>
<evidence type="ECO:0000313" key="8">
    <source>
        <dbReference type="Proteomes" id="UP000054007"/>
    </source>
</evidence>
<evidence type="ECO:0000256" key="4">
    <source>
        <dbReference type="ARBA" id="ARBA00023136"/>
    </source>
</evidence>
<reference evidence="7 8" key="1">
    <citation type="journal article" date="2015" name="Fungal Genet. Biol.">
        <title>Evolution of novel wood decay mechanisms in Agaricales revealed by the genome sequences of Fistulina hepatica and Cylindrobasidium torrendii.</title>
        <authorList>
            <person name="Floudas D."/>
            <person name="Held B.W."/>
            <person name="Riley R."/>
            <person name="Nagy L.G."/>
            <person name="Koehler G."/>
            <person name="Ransdell A.S."/>
            <person name="Younus H."/>
            <person name="Chow J."/>
            <person name="Chiniquy J."/>
            <person name="Lipzen A."/>
            <person name="Tritt A."/>
            <person name="Sun H."/>
            <person name="Haridas S."/>
            <person name="LaButti K."/>
            <person name="Ohm R.A."/>
            <person name="Kues U."/>
            <person name="Blanchette R.A."/>
            <person name="Grigoriev I.V."/>
            <person name="Minto R.E."/>
            <person name="Hibbett D.S."/>
        </authorList>
    </citation>
    <scope>NUCLEOTIDE SEQUENCE [LARGE SCALE GENOMIC DNA]</scope>
    <source>
        <strain evidence="7 8">FP15055 ss-10</strain>
    </source>
</reference>
<dbReference type="InterPro" id="IPR033308">
    <property type="entry name" value="PGAP5/Cdc1/Ted1"/>
</dbReference>
<dbReference type="InterPro" id="IPR004843">
    <property type="entry name" value="Calcineurin-like_PHP"/>
</dbReference>
<dbReference type="PANTHER" id="PTHR13315">
    <property type="entry name" value="METALLO PHOSPHOESTERASE RELATED"/>
    <property type="match status" value="1"/>
</dbReference>